<evidence type="ECO:0000313" key="3">
    <source>
        <dbReference type="Proteomes" id="UP000011134"/>
    </source>
</evidence>
<dbReference type="PANTHER" id="PTHR38032">
    <property type="entry name" value="POLYMERASE-RELATED"/>
    <property type="match status" value="1"/>
</dbReference>
<reference evidence="2 3" key="1">
    <citation type="submission" date="2012-12" db="EMBL/GenBank/DDBJ databases">
        <title>Genome Assembly of Photobacterium sp. AK15.</title>
        <authorList>
            <person name="Khatri I."/>
            <person name="Vaidya B."/>
            <person name="Srinivas T.N.R."/>
            <person name="Subramanian S."/>
            <person name="Pinnaka A."/>
        </authorList>
    </citation>
    <scope>NUCLEOTIDE SEQUENCE [LARGE SCALE GENOMIC DNA]</scope>
    <source>
        <strain evidence="2 3">AK15</strain>
    </source>
</reference>
<dbReference type="PATRIC" id="fig|1056511.3.peg.1068"/>
<keyword evidence="3" id="KW-1185">Reference proteome</keyword>
<dbReference type="OrthoDB" id="5807941at2"/>
<dbReference type="PANTHER" id="PTHR38032:SF1">
    <property type="entry name" value="RNA-BINDING PROTEIN KHPB N-TERMINAL DOMAIN-CONTAINING PROTEIN"/>
    <property type="match status" value="1"/>
</dbReference>
<dbReference type="InterPro" id="IPR046865">
    <property type="entry name" value="FapA_b_solenoid"/>
</dbReference>
<dbReference type="Pfam" id="PF20250">
    <property type="entry name" value="FapA_N"/>
    <property type="match status" value="1"/>
</dbReference>
<sequence>MTQRLLKLSQDGQTISLQVANLPAEAELTRDDIVTQLAELDALDFYLYENAIDTVLQSPLSKKNETEPDDDSADIVIAERRDAALVVKTDPDLMAASITAIGAYGGSVPNGNLLINALKENGIVKGIRKSQLQELLHQAVNLAPGQKFTLPVAFGRQPEHGRDAVFEPLVEDASRRILRPQEGNDGKVDMRDLGELITVRAGQAIMRKHSATEGVPGFNVLGKAMAAIPGNDASYNVGEGTELCENDYSLLMATKSGLPVVVQNGMTVDDALTLNGVNVSTGHINFDGSILINGDVSPGMKVFATGNITVNGFVELAELRAGGDIAVVKGIIGRQQEGNKLGCYVQASGKVTSKFAQFVEIEAGKDVCFSLHALHCVIKTQGGVQVIDEFSRHGTLSGGYIEADYGVRALNIGALAGIQTEIVAFSHYTSLREQLNDAYRAVEQQHAQLQKIKEAQLKLLKIPTAKRPPELIEKIKTTTVASQQKMLTLKTSYLTLKQEYQTMLDQISITAVNRLYSGVSCQIERERLNIQQEHGPSTLLYKERALQRLSL</sequence>
<dbReference type="Gene3D" id="2.160.20.70">
    <property type="match status" value="1"/>
</dbReference>
<dbReference type="Pfam" id="PF03961">
    <property type="entry name" value="FapA"/>
    <property type="match status" value="1"/>
</dbReference>
<dbReference type="InterPro" id="IPR046866">
    <property type="entry name" value="FapA_N"/>
</dbReference>
<dbReference type="GO" id="GO:0000902">
    <property type="term" value="P:cell morphogenesis"/>
    <property type="evidence" value="ECO:0007669"/>
    <property type="project" value="InterPro"/>
</dbReference>
<evidence type="ECO:0000259" key="1">
    <source>
        <dbReference type="Pfam" id="PF20250"/>
    </source>
</evidence>
<proteinExistence type="predicted"/>
<name>L8JCG8_9GAMM</name>
<gene>
    <name evidence="2" type="ORF">C942_04238</name>
</gene>
<dbReference type="RefSeq" id="WP_007463264.1">
    <property type="nucleotide sequence ID" value="NZ_AMZO01000006.1"/>
</dbReference>
<protein>
    <submittedName>
        <fullName evidence="2">Putative polymerase</fullName>
    </submittedName>
</protein>
<dbReference type="InterPro" id="IPR036145">
    <property type="entry name" value="MinC_C_sf"/>
</dbReference>
<dbReference type="Proteomes" id="UP000011134">
    <property type="component" value="Unassembled WGS sequence"/>
</dbReference>
<accession>L8JCG8</accession>
<dbReference type="SUPFAM" id="SSF63848">
    <property type="entry name" value="Cell-division inhibitor MinC, C-terminal domain"/>
    <property type="match status" value="1"/>
</dbReference>
<organism evidence="2 3">
    <name type="scientific">Photobacterium marinum</name>
    <dbReference type="NCBI Taxonomy" id="1056511"/>
    <lineage>
        <taxon>Bacteria</taxon>
        <taxon>Pseudomonadati</taxon>
        <taxon>Pseudomonadota</taxon>
        <taxon>Gammaproteobacteria</taxon>
        <taxon>Vibrionales</taxon>
        <taxon>Vibrionaceae</taxon>
        <taxon>Photobacterium</taxon>
    </lineage>
</organism>
<evidence type="ECO:0000313" key="2">
    <source>
        <dbReference type="EMBL" id="ELR66540.1"/>
    </source>
</evidence>
<comment type="caution">
    <text evidence="2">The sequence shown here is derived from an EMBL/GenBank/DDBJ whole genome shotgun (WGS) entry which is preliminary data.</text>
</comment>
<dbReference type="InterPro" id="IPR016098">
    <property type="entry name" value="CAP/MinC_C"/>
</dbReference>
<dbReference type="EMBL" id="AMZO01000006">
    <property type="protein sequence ID" value="ELR66540.1"/>
    <property type="molecule type" value="Genomic_DNA"/>
</dbReference>
<dbReference type="InterPro" id="IPR005646">
    <property type="entry name" value="FapA"/>
</dbReference>
<feature type="domain" description="Flagellar Assembly Protein A N-terminal region" evidence="1">
    <location>
        <begin position="87"/>
        <end position="264"/>
    </location>
</feature>
<dbReference type="AlphaFoldDB" id="L8JCG8"/>